<name>A0AAV2ME81_KNICA</name>
<accession>A0AAV2ME81</accession>
<proteinExistence type="predicted"/>
<dbReference type="Proteomes" id="UP001497482">
    <property type="component" value="Chromosome 7"/>
</dbReference>
<keyword evidence="2" id="KW-1185">Reference proteome</keyword>
<evidence type="ECO:0000313" key="1">
    <source>
        <dbReference type="EMBL" id="CAL1611386.1"/>
    </source>
</evidence>
<dbReference type="AlphaFoldDB" id="A0AAV2ME81"/>
<evidence type="ECO:0000313" key="2">
    <source>
        <dbReference type="Proteomes" id="UP001497482"/>
    </source>
</evidence>
<reference evidence="1 2" key="1">
    <citation type="submission" date="2024-04" db="EMBL/GenBank/DDBJ databases">
        <authorList>
            <person name="Waldvogel A.-M."/>
            <person name="Schoenle A."/>
        </authorList>
    </citation>
    <scope>NUCLEOTIDE SEQUENCE [LARGE SCALE GENOMIC DNA]</scope>
</reference>
<dbReference type="EMBL" id="OZ035829">
    <property type="protein sequence ID" value="CAL1611386.1"/>
    <property type="molecule type" value="Genomic_DNA"/>
</dbReference>
<protein>
    <submittedName>
        <fullName evidence="1">Uncharacterized protein</fullName>
    </submittedName>
</protein>
<gene>
    <name evidence="1" type="ORF">KC01_LOCUS37813</name>
</gene>
<organism evidence="1 2">
    <name type="scientific">Knipowitschia caucasica</name>
    <name type="common">Caucasian dwarf goby</name>
    <name type="synonym">Pomatoschistus caucasicus</name>
    <dbReference type="NCBI Taxonomy" id="637954"/>
    <lineage>
        <taxon>Eukaryota</taxon>
        <taxon>Metazoa</taxon>
        <taxon>Chordata</taxon>
        <taxon>Craniata</taxon>
        <taxon>Vertebrata</taxon>
        <taxon>Euteleostomi</taxon>
        <taxon>Actinopterygii</taxon>
        <taxon>Neopterygii</taxon>
        <taxon>Teleostei</taxon>
        <taxon>Neoteleostei</taxon>
        <taxon>Acanthomorphata</taxon>
        <taxon>Gobiaria</taxon>
        <taxon>Gobiiformes</taxon>
        <taxon>Gobioidei</taxon>
        <taxon>Gobiidae</taxon>
        <taxon>Gobiinae</taxon>
        <taxon>Knipowitschia</taxon>
    </lineage>
</organism>
<sequence>MQSGASLMAEDGHKAQTSAEIWGRELINADKSVPWRALHHCDVWLPDPAWSGGRIVEVYESFDTTDSSLCEWSSPTVALYPLSGCNAFMHTAHCQPQSPRAMSEGAHTVPAQK</sequence>